<dbReference type="Pfam" id="PF02348">
    <property type="entry name" value="CTP_transf_3"/>
    <property type="match status" value="1"/>
</dbReference>
<dbReference type="CDD" id="cd02513">
    <property type="entry name" value="CMP-NeuAc_Synthase"/>
    <property type="match status" value="1"/>
</dbReference>
<dbReference type="Proteomes" id="UP001153636">
    <property type="component" value="Chromosome 10"/>
</dbReference>
<evidence type="ECO:0000313" key="1">
    <source>
        <dbReference type="EMBL" id="CAH1100456.1"/>
    </source>
</evidence>
<dbReference type="AlphaFoldDB" id="A0A9P0CFN9"/>
<evidence type="ECO:0000313" key="2">
    <source>
        <dbReference type="Proteomes" id="UP001153636"/>
    </source>
</evidence>
<organism evidence="1 2">
    <name type="scientific">Psylliodes chrysocephalus</name>
    <dbReference type="NCBI Taxonomy" id="3402493"/>
    <lineage>
        <taxon>Eukaryota</taxon>
        <taxon>Metazoa</taxon>
        <taxon>Ecdysozoa</taxon>
        <taxon>Arthropoda</taxon>
        <taxon>Hexapoda</taxon>
        <taxon>Insecta</taxon>
        <taxon>Pterygota</taxon>
        <taxon>Neoptera</taxon>
        <taxon>Endopterygota</taxon>
        <taxon>Coleoptera</taxon>
        <taxon>Polyphaga</taxon>
        <taxon>Cucujiformia</taxon>
        <taxon>Chrysomeloidea</taxon>
        <taxon>Chrysomelidae</taxon>
        <taxon>Galerucinae</taxon>
        <taxon>Alticini</taxon>
        <taxon>Psylliodes</taxon>
    </lineage>
</organism>
<dbReference type="SUPFAM" id="SSF53448">
    <property type="entry name" value="Nucleotide-diphospho-sugar transferases"/>
    <property type="match status" value="1"/>
</dbReference>
<dbReference type="GO" id="GO:0008781">
    <property type="term" value="F:N-acylneuraminate cytidylyltransferase activity"/>
    <property type="evidence" value="ECO:0007669"/>
    <property type="project" value="TreeGrafter"/>
</dbReference>
<keyword evidence="2" id="KW-1185">Reference proteome</keyword>
<dbReference type="Gene3D" id="3.90.550.10">
    <property type="entry name" value="Spore Coat Polysaccharide Biosynthesis Protein SpsA, Chain A"/>
    <property type="match status" value="1"/>
</dbReference>
<gene>
    <name evidence="1" type="ORF">PSYICH_LOCUS1784</name>
</gene>
<name>A0A9P0CFN9_9CUCU</name>
<proteinExistence type="predicted"/>
<protein>
    <recommendedName>
        <fullName evidence="3">N-acylneuraminate cytidylyltransferase</fullName>
    </recommendedName>
</protein>
<dbReference type="InterPro" id="IPR003329">
    <property type="entry name" value="Cytidylyl_trans"/>
</dbReference>
<dbReference type="EMBL" id="OV651822">
    <property type="protein sequence ID" value="CAH1100456.1"/>
    <property type="molecule type" value="Genomic_DNA"/>
</dbReference>
<evidence type="ECO:0008006" key="3">
    <source>
        <dbReference type="Google" id="ProtNLM"/>
    </source>
</evidence>
<dbReference type="InterPro" id="IPR050793">
    <property type="entry name" value="CMP-NeuNAc_synthase"/>
</dbReference>
<reference evidence="1" key="1">
    <citation type="submission" date="2022-01" db="EMBL/GenBank/DDBJ databases">
        <authorList>
            <person name="King R."/>
        </authorList>
    </citation>
    <scope>NUCLEOTIDE SEQUENCE</scope>
</reference>
<dbReference type="PANTHER" id="PTHR21485">
    <property type="entry name" value="HAD SUPERFAMILY MEMBERS CMAS AND KDSC"/>
    <property type="match status" value="1"/>
</dbReference>
<dbReference type="OrthoDB" id="10262032at2759"/>
<dbReference type="InterPro" id="IPR029044">
    <property type="entry name" value="Nucleotide-diphossugar_trans"/>
</dbReference>
<dbReference type="PANTHER" id="PTHR21485:SF3">
    <property type="entry name" value="N-ACYLNEURAMINATE CYTIDYLYLTRANSFERASE"/>
    <property type="match status" value="1"/>
</dbReference>
<sequence>MYWNKQVLYIIFIIVSAHCCKYYKRNPFVLETRSHLAIIILARGGSKGIELKNIATIDGVSLLAISLKHIKKVDDIDSIWVSTDHFKILEEADKENVNVHWRSAASATDTATSVEGVTEFLNHHSEVDILGLIQCTSPFISSKHIEKAVNFMRSGEECIFSVTRSHQLLWTELDNKLIPVNFNPNKRPRRQDWDGDLVENGMFYFATRQLIEKGLLQTTK</sequence>
<accession>A0A9P0CFN9</accession>